<accession>A0ABD3ZSA2</accession>
<dbReference type="RefSeq" id="WP_041055586.1">
    <property type="nucleotide sequence ID" value="NZ_JSXS01000075.1"/>
</dbReference>
<gene>
    <name evidence="1" type="ORF">B4067_2919</name>
</gene>
<comment type="caution">
    <text evidence="1">The sequence shown here is derived from an EMBL/GenBank/DDBJ whole genome shotgun (WGS) entry which is preliminary data.</text>
</comment>
<name>A0ABD3ZSA2_BACIU</name>
<proteinExistence type="predicted"/>
<evidence type="ECO:0000313" key="1">
    <source>
        <dbReference type="EMBL" id="KIL31081.1"/>
    </source>
</evidence>
<reference evidence="1 2" key="1">
    <citation type="submission" date="2014-11" db="EMBL/GenBank/DDBJ databases">
        <title>Draft Genome Sequences of Nine Bacillus subtilis Strains that Form Spores with High Heat-Resistance.</title>
        <authorList>
            <person name="Krawcyk A.O."/>
            <person name="Berendsen E.M."/>
            <person name="de Jong A."/>
            <person name="Holsappel S."/>
            <person name="Eijlander R.T."/>
            <person name="Wells-Bennik M."/>
            <person name="Kuipers O.P."/>
        </authorList>
    </citation>
    <scope>NUCLEOTIDE SEQUENCE [LARGE SCALE GENOMIC DNA]</scope>
    <source>
        <strain evidence="1 2">B4067</strain>
    </source>
</reference>
<dbReference type="AlphaFoldDB" id="A0ABD3ZSA2"/>
<evidence type="ECO:0000313" key="2">
    <source>
        <dbReference type="Proteomes" id="UP000031970"/>
    </source>
</evidence>
<dbReference type="EMBL" id="JSXS01000075">
    <property type="protein sequence ID" value="KIL31081.1"/>
    <property type="molecule type" value="Genomic_DNA"/>
</dbReference>
<dbReference type="Proteomes" id="UP000031970">
    <property type="component" value="Unassembled WGS sequence"/>
</dbReference>
<protein>
    <submittedName>
        <fullName evidence="1">Uncharacterized protein</fullName>
    </submittedName>
</protein>
<sequence length="222" mass="26165">MLFIFKHIDEVSIKSFLTILKFQKKSLNKLNEFKDLEFSSEFIRCTFVKSFDSYELIYDDSSECLVTKKFARMYSAQVFISTKMNYLIIYGEKTVCLSAEKILNEKLKYIPKPWEFSLYDIYTKFSDLDIVINEVKFSNVKMLNTLLKAMTLEFENNFDALKVIKDLSYPPVFMRLKIFYQDDVCDLSVSIELGHIELKYESFSKVVFDNLEEKILNLIEGA</sequence>
<organism evidence="1 2">
    <name type="scientific">Bacillus subtilis subsp. subtilis</name>
    <dbReference type="NCBI Taxonomy" id="135461"/>
    <lineage>
        <taxon>Bacteria</taxon>
        <taxon>Bacillati</taxon>
        <taxon>Bacillota</taxon>
        <taxon>Bacilli</taxon>
        <taxon>Bacillales</taxon>
        <taxon>Bacillaceae</taxon>
        <taxon>Bacillus</taxon>
    </lineage>
</organism>